<organism evidence="1 2">
    <name type="scientific">Alternaria gaisen</name>
    <dbReference type="NCBI Taxonomy" id="167740"/>
    <lineage>
        <taxon>Eukaryota</taxon>
        <taxon>Fungi</taxon>
        <taxon>Dikarya</taxon>
        <taxon>Ascomycota</taxon>
        <taxon>Pezizomycotina</taxon>
        <taxon>Dothideomycetes</taxon>
        <taxon>Pleosporomycetidae</taxon>
        <taxon>Pleosporales</taxon>
        <taxon>Pleosporineae</taxon>
        <taxon>Pleosporaceae</taxon>
        <taxon>Alternaria</taxon>
        <taxon>Alternaria sect. Alternaria</taxon>
    </lineage>
</organism>
<comment type="caution">
    <text evidence="1">The sequence shown here is derived from an EMBL/GenBank/DDBJ whole genome shotgun (WGS) entry which is preliminary data.</text>
</comment>
<protein>
    <submittedName>
        <fullName evidence="1">Uncharacterized protein</fullName>
    </submittedName>
</protein>
<keyword evidence="2" id="KW-1185">Reference proteome</keyword>
<name>A0ACB6FFY7_9PLEO</name>
<gene>
    <name evidence="1" type="ORF">AG0111_0g8656</name>
</gene>
<dbReference type="EMBL" id="PDWZ02000008">
    <property type="protein sequence ID" value="KAB2103312.1"/>
    <property type="molecule type" value="Genomic_DNA"/>
</dbReference>
<evidence type="ECO:0000313" key="2">
    <source>
        <dbReference type="Proteomes" id="UP000293547"/>
    </source>
</evidence>
<dbReference type="Proteomes" id="UP000293547">
    <property type="component" value="Unassembled WGS sequence"/>
</dbReference>
<sequence>MVGGIGYMSRDLGLSIDVLLELEVVLANGTVVRANKDQHQDLFWAMRGAGASFRTATEFGFQTKPKPSEITTLSYNYTTEDLSVLSNAVKKFQQMMADESMPRKLTASATVTRNSVYISGAFFGSRKDFDSIELNNRFPETKEKRLKEGVAWIQYMENLFQSAGAIPNQAYLYARDTAVVDNPSLREDS</sequence>
<reference evidence="1 2" key="1">
    <citation type="journal article" date="2019" name="bioRxiv">
        <title>Genomics, evolutionary history and diagnostics of the Alternaria alternata species group including apple and Asian pear pathotypes.</title>
        <authorList>
            <person name="Armitage A.D."/>
            <person name="Cockerton H.M."/>
            <person name="Sreenivasaprasad S."/>
            <person name="Woodhall J.W."/>
            <person name="Lane C.R."/>
            <person name="Harrison R.J."/>
            <person name="Clarkson J.P."/>
        </authorList>
    </citation>
    <scope>NUCLEOTIDE SEQUENCE [LARGE SCALE GENOMIC DNA]</scope>
    <source>
        <strain evidence="1 2">FERA 650</strain>
    </source>
</reference>
<proteinExistence type="predicted"/>
<evidence type="ECO:0000313" key="1">
    <source>
        <dbReference type="EMBL" id="KAB2103312.1"/>
    </source>
</evidence>
<accession>A0ACB6FFY7</accession>